<proteinExistence type="predicted"/>
<evidence type="ECO:0000256" key="4">
    <source>
        <dbReference type="PROSITE-ProRule" id="PRU00335"/>
    </source>
</evidence>
<feature type="domain" description="HTH tetR-type" evidence="5">
    <location>
        <begin position="54"/>
        <end position="114"/>
    </location>
</feature>
<dbReference type="InterPro" id="IPR036271">
    <property type="entry name" value="Tet_transcr_reg_TetR-rel_C_sf"/>
</dbReference>
<evidence type="ECO:0000313" key="6">
    <source>
        <dbReference type="EMBL" id="TSI16991.1"/>
    </source>
</evidence>
<reference evidence="6 7" key="1">
    <citation type="submission" date="2019-07" db="EMBL/GenBank/DDBJ databases">
        <title>Draft genome sequence of Brevibacterium aurantiacum XU54 isolated from Xinjiang China.</title>
        <authorList>
            <person name="Xu X."/>
        </authorList>
    </citation>
    <scope>NUCLEOTIDE SEQUENCE [LARGE SCALE GENOMIC DNA]</scope>
    <source>
        <strain evidence="6 7">XU54</strain>
    </source>
</reference>
<evidence type="ECO:0000259" key="5">
    <source>
        <dbReference type="PROSITE" id="PS50977"/>
    </source>
</evidence>
<evidence type="ECO:0000313" key="7">
    <source>
        <dbReference type="Proteomes" id="UP000316406"/>
    </source>
</evidence>
<dbReference type="InterPro" id="IPR041490">
    <property type="entry name" value="KstR2_TetR_C"/>
</dbReference>
<dbReference type="InterPro" id="IPR001647">
    <property type="entry name" value="HTH_TetR"/>
</dbReference>
<feature type="DNA-binding region" description="H-T-H motif" evidence="4">
    <location>
        <begin position="77"/>
        <end position="96"/>
    </location>
</feature>
<dbReference type="OrthoDB" id="3190535at2"/>
<keyword evidence="1" id="KW-0805">Transcription regulation</keyword>
<dbReference type="InterPro" id="IPR009057">
    <property type="entry name" value="Homeodomain-like_sf"/>
</dbReference>
<dbReference type="AlphaFoldDB" id="A0A556CHS3"/>
<dbReference type="Pfam" id="PF17932">
    <property type="entry name" value="TetR_C_24"/>
    <property type="match status" value="1"/>
</dbReference>
<accession>A0A556CHS3</accession>
<organism evidence="6 7">
    <name type="scientific">Brevibacterium aurantiacum</name>
    <dbReference type="NCBI Taxonomy" id="273384"/>
    <lineage>
        <taxon>Bacteria</taxon>
        <taxon>Bacillati</taxon>
        <taxon>Actinomycetota</taxon>
        <taxon>Actinomycetes</taxon>
        <taxon>Micrococcales</taxon>
        <taxon>Brevibacteriaceae</taxon>
        <taxon>Brevibacterium</taxon>
    </lineage>
</organism>
<dbReference type="PANTHER" id="PTHR30055">
    <property type="entry name" value="HTH-TYPE TRANSCRIPTIONAL REGULATOR RUTR"/>
    <property type="match status" value="1"/>
</dbReference>
<comment type="caution">
    <text evidence="6">The sequence shown here is derived from an EMBL/GenBank/DDBJ whole genome shotgun (WGS) entry which is preliminary data.</text>
</comment>
<dbReference type="EMBL" id="VLTK01000004">
    <property type="protein sequence ID" value="TSI16991.1"/>
    <property type="molecule type" value="Genomic_DNA"/>
</dbReference>
<dbReference type="Proteomes" id="UP000316406">
    <property type="component" value="Unassembled WGS sequence"/>
</dbReference>
<dbReference type="SUPFAM" id="SSF48498">
    <property type="entry name" value="Tetracyclin repressor-like, C-terminal domain"/>
    <property type="match status" value="1"/>
</dbReference>
<keyword evidence="7" id="KW-1185">Reference proteome</keyword>
<dbReference type="GO" id="GO:0000976">
    <property type="term" value="F:transcription cis-regulatory region binding"/>
    <property type="evidence" value="ECO:0007669"/>
    <property type="project" value="TreeGrafter"/>
</dbReference>
<protein>
    <submittedName>
        <fullName evidence="6">TetR/AcrR family transcriptional regulator</fullName>
    </submittedName>
</protein>
<dbReference type="SUPFAM" id="SSF46689">
    <property type="entry name" value="Homeodomain-like"/>
    <property type="match status" value="1"/>
</dbReference>
<gene>
    <name evidence="6" type="ORF">FO013_09265</name>
</gene>
<keyword evidence="3" id="KW-0804">Transcription</keyword>
<evidence type="ECO:0000256" key="2">
    <source>
        <dbReference type="ARBA" id="ARBA00023125"/>
    </source>
</evidence>
<dbReference type="GO" id="GO:0003700">
    <property type="term" value="F:DNA-binding transcription factor activity"/>
    <property type="evidence" value="ECO:0007669"/>
    <property type="project" value="TreeGrafter"/>
</dbReference>
<sequence>MSNPVREWGRQRAIAVRVRAAVSLRFLPRGLMRRLVAMDEHVDKSGRRRAAPRFIDRETVVDAALEVLAAKGFHGASTREIAKAAGTSLSNLYNYFGSKSEILEVVLEDTARTLADSLEAAVTAAGEAPLARLDAAVRAYVDFIVEKPRASVVGITEFRYLEGENRAEVVTQRDRTEKVFRTAIAEGLDAGACDVRNIGSATRGVVTLCNSMSTWYRPDGRLSPVELADLQVDLVFGLVRAANRPDSAGR</sequence>
<evidence type="ECO:0000256" key="3">
    <source>
        <dbReference type="ARBA" id="ARBA00023163"/>
    </source>
</evidence>
<keyword evidence="2 4" id="KW-0238">DNA-binding</keyword>
<evidence type="ECO:0000256" key="1">
    <source>
        <dbReference type="ARBA" id="ARBA00023015"/>
    </source>
</evidence>
<dbReference type="Gene3D" id="1.10.10.60">
    <property type="entry name" value="Homeodomain-like"/>
    <property type="match status" value="1"/>
</dbReference>
<dbReference type="PANTHER" id="PTHR30055:SF234">
    <property type="entry name" value="HTH-TYPE TRANSCRIPTIONAL REGULATOR BETI"/>
    <property type="match status" value="1"/>
</dbReference>
<dbReference type="Gene3D" id="1.10.357.10">
    <property type="entry name" value="Tetracycline Repressor, domain 2"/>
    <property type="match status" value="1"/>
</dbReference>
<dbReference type="PROSITE" id="PS50977">
    <property type="entry name" value="HTH_TETR_2"/>
    <property type="match status" value="1"/>
</dbReference>
<name>A0A556CHS3_BREAU</name>
<dbReference type="PRINTS" id="PR00455">
    <property type="entry name" value="HTHTETR"/>
</dbReference>
<dbReference type="InterPro" id="IPR050109">
    <property type="entry name" value="HTH-type_TetR-like_transc_reg"/>
</dbReference>
<dbReference type="Pfam" id="PF00440">
    <property type="entry name" value="TetR_N"/>
    <property type="match status" value="1"/>
</dbReference>